<dbReference type="OrthoDB" id="2691863at2"/>
<dbReference type="InterPro" id="IPR025413">
    <property type="entry name" value="YpzG-like"/>
</dbReference>
<evidence type="ECO:0000313" key="2">
    <source>
        <dbReference type="Proteomes" id="UP000283095"/>
    </source>
</evidence>
<organism evidence="1 2">
    <name type="scientific">Peribacillus asahii</name>
    <dbReference type="NCBI Taxonomy" id="228899"/>
    <lineage>
        <taxon>Bacteria</taxon>
        <taxon>Bacillati</taxon>
        <taxon>Bacillota</taxon>
        <taxon>Bacilli</taxon>
        <taxon>Bacillales</taxon>
        <taxon>Bacillaceae</taxon>
        <taxon>Peribacillus</taxon>
    </lineage>
</organism>
<proteinExistence type="predicted"/>
<dbReference type="Pfam" id="PF14139">
    <property type="entry name" value="YpzG"/>
    <property type="match status" value="1"/>
</dbReference>
<dbReference type="RefSeq" id="WP_127759079.1">
    <property type="nucleotide sequence ID" value="NZ_CP026095.1"/>
</dbReference>
<dbReference type="AlphaFoldDB" id="A0A3Q9RKI6"/>
<dbReference type="Proteomes" id="UP000283095">
    <property type="component" value="Chromosome"/>
</dbReference>
<evidence type="ECO:0000313" key="1">
    <source>
        <dbReference type="EMBL" id="AZV41374.1"/>
    </source>
</evidence>
<dbReference type="EMBL" id="CP026095">
    <property type="protein sequence ID" value="AZV41374.1"/>
    <property type="molecule type" value="Genomic_DNA"/>
</dbReference>
<name>A0A3Q9RKI6_9BACI</name>
<dbReference type="KEGG" id="pasa:BAOM_0742"/>
<reference evidence="1 2" key="1">
    <citation type="submission" date="2018-01" db="EMBL/GenBank/DDBJ databases">
        <title>Bacillus asahii Genome sequencing and assembly.</title>
        <authorList>
            <person name="Jiang H."/>
            <person name="Feng Y."/>
            <person name="Zhao F."/>
            <person name="Lin X."/>
        </authorList>
    </citation>
    <scope>NUCLEOTIDE SEQUENCE [LARGE SCALE GENOMIC DNA]</scope>
    <source>
        <strain evidence="1 2">OM18</strain>
    </source>
</reference>
<gene>
    <name evidence="1" type="ORF">BAOM_0742</name>
</gene>
<accession>A0A3Q9RKI6</accession>
<protein>
    <submittedName>
        <fullName evidence="1">Uncharacterized protein</fullName>
    </submittedName>
</protein>
<sequence length="45" mass="5337">MANKRFLGKFQNPHQSPKHTWRQINGETKETQKNVILQAMTRKQS</sequence>